<evidence type="ECO:0000256" key="1">
    <source>
        <dbReference type="SAM" id="Phobius"/>
    </source>
</evidence>
<reference evidence="2" key="2">
    <citation type="submission" date="2020-05" db="UniProtKB">
        <authorList>
            <consortium name="EnsemblMetazoa"/>
        </authorList>
    </citation>
    <scope>IDENTIFICATION</scope>
    <source>
        <strain evidence="2">IAEA</strain>
    </source>
</reference>
<dbReference type="VEuPathDB" id="VectorBase:GPAI036564"/>
<evidence type="ECO:0000313" key="3">
    <source>
        <dbReference type="Proteomes" id="UP000092445"/>
    </source>
</evidence>
<protein>
    <submittedName>
        <fullName evidence="2">Uncharacterized protein</fullName>
    </submittedName>
</protein>
<organism evidence="2 3">
    <name type="scientific">Glossina pallidipes</name>
    <name type="common">Tsetse fly</name>
    <dbReference type="NCBI Taxonomy" id="7398"/>
    <lineage>
        <taxon>Eukaryota</taxon>
        <taxon>Metazoa</taxon>
        <taxon>Ecdysozoa</taxon>
        <taxon>Arthropoda</taxon>
        <taxon>Hexapoda</taxon>
        <taxon>Insecta</taxon>
        <taxon>Pterygota</taxon>
        <taxon>Neoptera</taxon>
        <taxon>Endopterygota</taxon>
        <taxon>Diptera</taxon>
        <taxon>Brachycera</taxon>
        <taxon>Muscomorpha</taxon>
        <taxon>Hippoboscoidea</taxon>
        <taxon>Glossinidae</taxon>
        <taxon>Glossina</taxon>
    </lineage>
</organism>
<keyword evidence="1" id="KW-1133">Transmembrane helix</keyword>
<keyword evidence="3" id="KW-1185">Reference proteome</keyword>
<name>A0A1B0A7C5_GLOPL</name>
<feature type="transmembrane region" description="Helical" evidence="1">
    <location>
        <begin position="12"/>
        <end position="32"/>
    </location>
</feature>
<evidence type="ECO:0000313" key="2">
    <source>
        <dbReference type="EnsemblMetazoa" id="GPAI036564-PA"/>
    </source>
</evidence>
<keyword evidence="1" id="KW-0812">Transmembrane</keyword>
<dbReference type="AlphaFoldDB" id="A0A1B0A7C5"/>
<keyword evidence="1" id="KW-0472">Membrane</keyword>
<proteinExistence type="predicted"/>
<accession>A0A1B0A7C5</accession>
<dbReference type="Proteomes" id="UP000092445">
    <property type="component" value="Unassembled WGS sequence"/>
</dbReference>
<reference evidence="3" key="1">
    <citation type="submission" date="2014-03" db="EMBL/GenBank/DDBJ databases">
        <authorList>
            <person name="Aksoy S."/>
            <person name="Warren W."/>
            <person name="Wilson R.K."/>
        </authorList>
    </citation>
    <scope>NUCLEOTIDE SEQUENCE [LARGE SCALE GENOMIC DNA]</scope>
    <source>
        <strain evidence="3">IAEA</strain>
    </source>
</reference>
<sequence>MPMMVHYFFGAAQPGVTTTIYLTSTTSFIYILKKKTPKITSTTLAIKFMANVDENFITKINKLALKTISSYNLFNGLLQSRSRKIVKSHAIQLCLRCAAQLHRFFCYVLPLSLADNKNLAIVSSPEPKKVLTSYAQNTTLLDYETIIEKNASSNCQTIKSYVILDLALKLHHCHSLSENPKRFYKTEIVLFALPGLKNSVTINHFYSMTIVRHFLHEASASSIMGIL</sequence>
<dbReference type="EnsemblMetazoa" id="GPAI036564-RA">
    <property type="protein sequence ID" value="GPAI036564-PA"/>
    <property type="gene ID" value="GPAI036564"/>
</dbReference>